<keyword evidence="8 9" id="KW-0472">Membrane</keyword>
<keyword evidence="7 9" id="KW-1133">Transmembrane helix</keyword>
<evidence type="ECO:0000256" key="4">
    <source>
        <dbReference type="ARBA" id="ARBA00022692"/>
    </source>
</evidence>
<name>E2A630_CAMFO</name>
<keyword evidence="4 9" id="KW-0812">Transmembrane</keyword>
<evidence type="ECO:0000256" key="6">
    <source>
        <dbReference type="ARBA" id="ARBA00022840"/>
    </source>
</evidence>
<feature type="transmembrane region" description="Helical" evidence="9">
    <location>
        <begin position="372"/>
        <end position="398"/>
    </location>
</feature>
<feature type="non-terminal residue" evidence="11">
    <location>
        <position position="1"/>
    </location>
</feature>
<organism evidence="12">
    <name type="scientific">Camponotus floridanus</name>
    <name type="common">Florida carpenter ant</name>
    <dbReference type="NCBI Taxonomy" id="104421"/>
    <lineage>
        <taxon>Eukaryota</taxon>
        <taxon>Metazoa</taxon>
        <taxon>Ecdysozoa</taxon>
        <taxon>Arthropoda</taxon>
        <taxon>Hexapoda</taxon>
        <taxon>Insecta</taxon>
        <taxon>Pterygota</taxon>
        <taxon>Neoptera</taxon>
        <taxon>Endopterygota</taxon>
        <taxon>Hymenoptera</taxon>
        <taxon>Apocrita</taxon>
        <taxon>Aculeata</taxon>
        <taxon>Formicoidea</taxon>
        <taxon>Formicidae</taxon>
        <taxon>Formicinae</taxon>
        <taxon>Camponotus</taxon>
    </lineage>
</organism>
<feature type="transmembrane region" description="Helical" evidence="9">
    <location>
        <begin position="297"/>
        <end position="317"/>
    </location>
</feature>
<dbReference type="Proteomes" id="UP000000311">
    <property type="component" value="Unassembled WGS sequence"/>
</dbReference>
<evidence type="ECO:0000313" key="12">
    <source>
        <dbReference type="Proteomes" id="UP000000311"/>
    </source>
</evidence>
<dbReference type="PROSITE" id="PS50893">
    <property type="entry name" value="ABC_TRANSPORTER_2"/>
    <property type="match status" value="1"/>
</dbReference>
<dbReference type="GO" id="GO:0005886">
    <property type="term" value="C:plasma membrane"/>
    <property type="evidence" value="ECO:0007669"/>
    <property type="project" value="TreeGrafter"/>
</dbReference>
<evidence type="ECO:0000256" key="2">
    <source>
        <dbReference type="ARBA" id="ARBA00005814"/>
    </source>
</evidence>
<gene>
    <name evidence="11" type="ORF">EAG_06244</name>
</gene>
<dbReference type="SMART" id="SM00382">
    <property type="entry name" value="AAA"/>
    <property type="match status" value="1"/>
</dbReference>
<feature type="transmembrane region" description="Helical" evidence="9">
    <location>
        <begin position="437"/>
        <end position="458"/>
    </location>
</feature>
<dbReference type="GO" id="GO:0140359">
    <property type="term" value="F:ABC-type transporter activity"/>
    <property type="evidence" value="ECO:0007669"/>
    <property type="project" value="InterPro"/>
</dbReference>
<keyword evidence="6 11" id="KW-0067">ATP-binding</keyword>
<dbReference type="Pfam" id="PF00005">
    <property type="entry name" value="ABC_tran"/>
    <property type="match status" value="1"/>
</dbReference>
<dbReference type="InterPro" id="IPR003439">
    <property type="entry name" value="ABC_transporter-like_ATP-bd"/>
</dbReference>
<dbReference type="OrthoDB" id="66620at2759"/>
<dbReference type="PROSITE" id="PS00211">
    <property type="entry name" value="ABC_TRANSPORTER_1"/>
    <property type="match status" value="1"/>
</dbReference>
<dbReference type="InterPro" id="IPR017871">
    <property type="entry name" value="ABC_transporter-like_CS"/>
</dbReference>
<dbReference type="InterPro" id="IPR013525">
    <property type="entry name" value="ABC2_TM"/>
</dbReference>
<feature type="domain" description="ABC transporter" evidence="10">
    <location>
        <begin position="1"/>
        <end position="223"/>
    </location>
</feature>
<feature type="transmembrane region" description="Helical" evidence="9">
    <location>
        <begin position="329"/>
        <end position="352"/>
    </location>
</feature>
<protein>
    <submittedName>
        <fullName evidence="11">ATP-binding cassette sub-family G member 1</fullName>
    </submittedName>
</protein>
<accession>E2A630</accession>
<dbReference type="OMA" id="LPCPKTY"/>
<dbReference type="Pfam" id="PF01061">
    <property type="entry name" value="ABC2_membrane"/>
    <property type="match status" value="1"/>
</dbReference>
<dbReference type="FunCoup" id="E2A630">
    <property type="interactions" value="73"/>
</dbReference>
<dbReference type="EMBL" id="GL437108">
    <property type="protein sequence ID" value="EFN71089.1"/>
    <property type="molecule type" value="Genomic_DNA"/>
</dbReference>
<evidence type="ECO:0000313" key="11">
    <source>
        <dbReference type="EMBL" id="EFN71089.1"/>
    </source>
</evidence>
<dbReference type="PANTHER" id="PTHR48041:SF15">
    <property type="entry name" value="FI05267P"/>
    <property type="match status" value="1"/>
</dbReference>
<evidence type="ECO:0000256" key="1">
    <source>
        <dbReference type="ARBA" id="ARBA00004141"/>
    </source>
</evidence>
<evidence type="ECO:0000256" key="8">
    <source>
        <dbReference type="ARBA" id="ARBA00023136"/>
    </source>
</evidence>
<dbReference type="FunFam" id="3.40.50.300:FF:001077">
    <property type="entry name" value="Uncharacterized protein, isoform A"/>
    <property type="match status" value="1"/>
</dbReference>
<feature type="transmembrane region" description="Helical" evidence="9">
    <location>
        <begin position="410"/>
        <end position="431"/>
    </location>
</feature>
<evidence type="ECO:0000259" key="10">
    <source>
        <dbReference type="PROSITE" id="PS50893"/>
    </source>
</evidence>
<comment type="subcellular location">
    <subcellularLocation>
        <location evidence="1">Membrane</location>
        <topology evidence="1">Multi-pass membrane protein</topology>
    </subcellularLocation>
</comment>
<proteinExistence type="inferred from homology"/>
<evidence type="ECO:0000256" key="7">
    <source>
        <dbReference type="ARBA" id="ARBA00022989"/>
    </source>
</evidence>
<dbReference type="InterPro" id="IPR027417">
    <property type="entry name" value="P-loop_NTPase"/>
</dbReference>
<dbReference type="GO" id="GO:0005524">
    <property type="term" value="F:ATP binding"/>
    <property type="evidence" value="ECO:0007669"/>
    <property type="project" value="UniProtKB-KW"/>
</dbReference>
<keyword evidence="12" id="KW-1185">Reference proteome</keyword>
<keyword evidence="5" id="KW-0547">Nucleotide-binding</keyword>
<dbReference type="CDD" id="cd03213">
    <property type="entry name" value="ABCG_EPDR"/>
    <property type="match status" value="1"/>
</dbReference>
<dbReference type="SUPFAM" id="SSF52540">
    <property type="entry name" value="P-loop containing nucleoside triphosphate hydrolases"/>
    <property type="match status" value="1"/>
</dbReference>
<dbReference type="InterPro" id="IPR050352">
    <property type="entry name" value="ABCG_transporters"/>
</dbReference>
<dbReference type="InParanoid" id="E2A630"/>
<evidence type="ECO:0000256" key="5">
    <source>
        <dbReference type="ARBA" id="ARBA00022741"/>
    </source>
</evidence>
<sequence length="547" mass="62259">SKILLKGISGQFKSGELTAIMGPSGAGKSTLLNVLAGYKFTEISGSININGQPRDMQEFKKMSCYIMQNDLAAPGLTVIEAMTFAADLKLGRRKSQSEKHFVINEILAMLRLSEVQDTFMEQLSGGERKRLLIALELVNNPPVIFLDEPTTGLDELSSFHCIDSLQKLAHFGRNVICSIHTPNASIFNKFDHVYVMTDGQCTYKGTSNVLPFLKSLNLECPKHYNPADFLIEICSGDYGSDLIEQMMIHVNKLPILPISPVKCEFEFDKHNPKVLRFDQFKTLTKRMALQLYRNRDYIYLKIVLHIFLGLVIGLLFLNMGNDGSKALFNFGFCFACLIVFLYIPMLPVLQHFPFEVRIMKREHFNRWYNLSAYYWALTIISIPLQILLGFIYLSIVYFITGQPLEWQRCIMFFSTCFICAFIGESIGYNIASIFNAVNSMFIAPALTCVTILTAIQGFGDSTPLPLYRTLFMYTSCIRYGLEALTTAMYGYDRPRLPCPVEEIYCHFSSPKEIFRTIGKVSHTAHILKDNEKMSFLSYLFDKTKRCL</sequence>
<evidence type="ECO:0000256" key="9">
    <source>
        <dbReference type="SAM" id="Phobius"/>
    </source>
</evidence>
<dbReference type="GO" id="GO:0016887">
    <property type="term" value="F:ATP hydrolysis activity"/>
    <property type="evidence" value="ECO:0007669"/>
    <property type="project" value="InterPro"/>
</dbReference>
<evidence type="ECO:0000256" key="3">
    <source>
        <dbReference type="ARBA" id="ARBA00022448"/>
    </source>
</evidence>
<dbReference type="PANTHER" id="PTHR48041">
    <property type="entry name" value="ABC TRANSPORTER G FAMILY MEMBER 28"/>
    <property type="match status" value="1"/>
</dbReference>
<dbReference type="Gene3D" id="3.40.50.300">
    <property type="entry name" value="P-loop containing nucleotide triphosphate hydrolases"/>
    <property type="match status" value="1"/>
</dbReference>
<keyword evidence="3" id="KW-0813">Transport</keyword>
<dbReference type="InterPro" id="IPR003593">
    <property type="entry name" value="AAA+_ATPase"/>
</dbReference>
<reference evidence="11 12" key="1">
    <citation type="journal article" date="2010" name="Science">
        <title>Genomic comparison of the ants Camponotus floridanus and Harpegnathos saltator.</title>
        <authorList>
            <person name="Bonasio R."/>
            <person name="Zhang G."/>
            <person name="Ye C."/>
            <person name="Mutti N.S."/>
            <person name="Fang X."/>
            <person name="Qin N."/>
            <person name="Donahue G."/>
            <person name="Yang P."/>
            <person name="Li Q."/>
            <person name="Li C."/>
            <person name="Zhang P."/>
            <person name="Huang Z."/>
            <person name="Berger S.L."/>
            <person name="Reinberg D."/>
            <person name="Wang J."/>
            <person name="Liebig J."/>
        </authorList>
    </citation>
    <scope>NUCLEOTIDE SEQUENCE [LARGE SCALE GENOMIC DNA]</scope>
    <source>
        <strain evidence="12">C129</strain>
    </source>
</reference>
<dbReference type="AlphaFoldDB" id="E2A630"/>
<comment type="similarity">
    <text evidence="2">Belongs to the ABC transporter superfamily. ABCG family. Eye pigment precursor importer (TC 3.A.1.204) subfamily.</text>
</comment>